<evidence type="ECO:0000313" key="3">
    <source>
        <dbReference type="EMBL" id="MCZ0858836.1"/>
    </source>
</evidence>
<feature type="transmembrane region" description="Helical" evidence="2">
    <location>
        <begin position="72"/>
        <end position="93"/>
    </location>
</feature>
<feature type="transmembrane region" description="Helical" evidence="2">
    <location>
        <begin position="335"/>
        <end position="354"/>
    </location>
</feature>
<feature type="transmembrane region" description="Helical" evidence="2">
    <location>
        <begin position="277"/>
        <end position="297"/>
    </location>
</feature>
<evidence type="ECO:0000256" key="2">
    <source>
        <dbReference type="SAM" id="Phobius"/>
    </source>
</evidence>
<feature type="transmembrane region" description="Helical" evidence="2">
    <location>
        <begin position="7"/>
        <end position="32"/>
    </location>
</feature>
<keyword evidence="2" id="KW-0812">Transmembrane</keyword>
<reference evidence="3" key="1">
    <citation type="submission" date="2022-10" db="EMBL/GenBank/DDBJ databases">
        <title>Genome sequence of Actinomyces israelii ATCC 10048.</title>
        <authorList>
            <person name="Watt R.M."/>
            <person name="Tong W.M."/>
        </authorList>
    </citation>
    <scope>NUCLEOTIDE SEQUENCE</scope>
    <source>
        <strain evidence="3">ATCC 10048</strain>
    </source>
</reference>
<dbReference type="RefSeq" id="WP_268918165.1">
    <property type="nucleotide sequence ID" value="NZ_JAPTMY010000031.1"/>
</dbReference>
<feature type="transmembrane region" description="Helical" evidence="2">
    <location>
        <begin position="113"/>
        <end position="135"/>
    </location>
</feature>
<organism evidence="3 4">
    <name type="scientific">Actinomyces israelii</name>
    <dbReference type="NCBI Taxonomy" id="1659"/>
    <lineage>
        <taxon>Bacteria</taxon>
        <taxon>Bacillati</taxon>
        <taxon>Actinomycetota</taxon>
        <taxon>Actinomycetes</taxon>
        <taxon>Actinomycetales</taxon>
        <taxon>Actinomycetaceae</taxon>
        <taxon>Actinomyces</taxon>
    </lineage>
</organism>
<accession>A0ABT4IAR9</accession>
<keyword evidence="2" id="KW-1133">Transmembrane helix</keyword>
<feature type="transmembrane region" description="Helical" evidence="2">
    <location>
        <begin position="142"/>
        <end position="160"/>
    </location>
</feature>
<evidence type="ECO:0000313" key="4">
    <source>
        <dbReference type="Proteomes" id="UP001072034"/>
    </source>
</evidence>
<sequence length="415" mass="41587">MRPHIRIALWCGIIAIPLSLAPFASVLIGSAIPGSDVLGWVAVGLTYLAPMLMVIGALAFSLEYGPLPRVHTFLTAVAAAAALGLGAAARAAWLAGFDAADIGQPAPALSRLFLALFLASCAAGAIAVAIALDGLIGEQLRLVARTVIGIGAGLAMVPLVGITIMMTPFAVTGASATLVVLATLYRPRPPFPPAAPPAPSPASPVGTAPSPSSCALRPTGRLRMVRAASPADPESPATRRFVRALGACAVVLGLVAVGCVLKGLIATSGEGARLLAAAMRIGFLAFLPLLAAVGLRLSERSPYAPVHTWGPVALAGLAAAVAATAFRGAPLLDRPAPTAAVSAVCVGAAVTWVIIRRAPLPAAPRIALGVVAGPTCVALAMPALPALAIVPLVGGLMIVCRRAPRPARADASARP</sequence>
<feature type="transmembrane region" description="Helical" evidence="2">
    <location>
        <begin position="38"/>
        <end position="60"/>
    </location>
</feature>
<gene>
    <name evidence="3" type="ORF">OHJ16_12375</name>
</gene>
<feature type="transmembrane region" description="Helical" evidence="2">
    <location>
        <begin position="366"/>
        <end position="399"/>
    </location>
</feature>
<keyword evidence="4" id="KW-1185">Reference proteome</keyword>
<evidence type="ECO:0000256" key="1">
    <source>
        <dbReference type="SAM" id="MobiDB-lite"/>
    </source>
</evidence>
<feature type="transmembrane region" description="Helical" evidence="2">
    <location>
        <begin position="244"/>
        <end position="265"/>
    </location>
</feature>
<feature type="transmembrane region" description="Helical" evidence="2">
    <location>
        <begin position="166"/>
        <end position="185"/>
    </location>
</feature>
<keyword evidence="2" id="KW-0472">Membrane</keyword>
<feature type="transmembrane region" description="Helical" evidence="2">
    <location>
        <begin position="309"/>
        <end position="329"/>
    </location>
</feature>
<feature type="region of interest" description="Disordered" evidence="1">
    <location>
        <begin position="192"/>
        <end position="212"/>
    </location>
</feature>
<feature type="compositionally biased region" description="Low complexity" evidence="1">
    <location>
        <begin position="203"/>
        <end position="212"/>
    </location>
</feature>
<protein>
    <submittedName>
        <fullName evidence="3">Uncharacterized protein</fullName>
    </submittedName>
</protein>
<comment type="caution">
    <text evidence="3">The sequence shown here is derived from an EMBL/GenBank/DDBJ whole genome shotgun (WGS) entry which is preliminary data.</text>
</comment>
<dbReference type="Proteomes" id="UP001072034">
    <property type="component" value="Unassembled WGS sequence"/>
</dbReference>
<dbReference type="EMBL" id="JAPTMY010000031">
    <property type="protein sequence ID" value="MCZ0858836.1"/>
    <property type="molecule type" value="Genomic_DNA"/>
</dbReference>
<name>A0ABT4IAR9_9ACTO</name>
<proteinExistence type="predicted"/>
<feature type="compositionally biased region" description="Pro residues" evidence="1">
    <location>
        <begin position="192"/>
        <end position="202"/>
    </location>
</feature>